<evidence type="ECO:0000259" key="5">
    <source>
        <dbReference type="PROSITE" id="PS50931"/>
    </source>
</evidence>
<protein>
    <submittedName>
        <fullName evidence="6">LysR family transcriptional regulator</fullName>
    </submittedName>
</protein>
<dbReference type="PATRIC" id="fig|1348774.3.peg.3026"/>
<organism evidence="6 7">
    <name type="scientific">Croceicoccus naphthovorans</name>
    <dbReference type="NCBI Taxonomy" id="1348774"/>
    <lineage>
        <taxon>Bacteria</taxon>
        <taxon>Pseudomonadati</taxon>
        <taxon>Pseudomonadota</taxon>
        <taxon>Alphaproteobacteria</taxon>
        <taxon>Sphingomonadales</taxon>
        <taxon>Erythrobacteraceae</taxon>
        <taxon>Croceicoccus</taxon>
    </lineage>
</organism>
<feature type="domain" description="HTH lysR-type" evidence="5">
    <location>
        <begin position="4"/>
        <end position="61"/>
    </location>
</feature>
<keyword evidence="4" id="KW-0804">Transcription</keyword>
<keyword evidence="2" id="KW-0805">Transcription regulation</keyword>
<dbReference type="SUPFAM" id="SSF53850">
    <property type="entry name" value="Periplasmic binding protein-like II"/>
    <property type="match status" value="1"/>
</dbReference>
<evidence type="ECO:0000256" key="2">
    <source>
        <dbReference type="ARBA" id="ARBA00023015"/>
    </source>
</evidence>
<dbReference type="STRING" id="1348774.AB433_14400"/>
<dbReference type="PANTHER" id="PTHR30537:SF3">
    <property type="entry name" value="TRANSCRIPTIONAL REGULATORY PROTEIN"/>
    <property type="match status" value="1"/>
</dbReference>
<dbReference type="GO" id="GO:0006351">
    <property type="term" value="P:DNA-templated transcription"/>
    <property type="evidence" value="ECO:0007669"/>
    <property type="project" value="TreeGrafter"/>
</dbReference>
<dbReference type="SUPFAM" id="SSF46785">
    <property type="entry name" value="Winged helix' DNA-binding domain"/>
    <property type="match status" value="1"/>
</dbReference>
<sequence length="303" mass="33293">MAQLNWNDLQDFLAIARAGKLASAAEASGVDPTTMGRRLRRLEQTLGERLFEQTREGQIPTEAGEALLARAEAMERAASGIGDTIGKSGDAAMDSVRGTLRVAMPEGFATAFLPAHLGELADLHPRLTIDLAVTPGLLNPTKREADMAIVLSRPRAGPLIAGKLTDYALRLYASKAYLVRHGRPDTPAALARGHRLVGYVPDLLHMPELRHLDRLHPGLEPTLRSSSINAQHNLVAAGAGLGVLHCFSADNDPDLVAIFPDERITRTYWLVTHRDTHQLERVQVFRNWLLRLVRRQRGSLMPE</sequence>
<accession>A0A0G3XMK8</accession>
<dbReference type="Gene3D" id="1.10.10.10">
    <property type="entry name" value="Winged helix-like DNA-binding domain superfamily/Winged helix DNA-binding domain"/>
    <property type="match status" value="1"/>
</dbReference>
<dbReference type="InterPro" id="IPR036390">
    <property type="entry name" value="WH_DNA-bd_sf"/>
</dbReference>
<dbReference type="GO" id="GO:0043565">
    <property type="term" value="F:sequence-specific DNA binding"/>
    <property type="evidence" value="ECO:0007669"/>
    <property type="project" value="TreeGrafter"/>
</dbReference>
<dbReference type="EMBL" id="CP011770">
    <property type="protein sequence ID" value="AKM11876.1"/>
    <property type="molecule type" value="Genomic_DNA"/>
</dbReference>
<evidence type="ECO:0000313" key="6">
    <source>
        <dbReference type="EMBL" id="AKM11876.1"/>
    </source>
</evidence>
<dbReference type="GO" id="GO:0003700">
    <property type="term" value="F:DNA-binding transcription factor activity"/>
    <property type="evidence" value="ECO:0007669"/>
    <property type="project" value="InterPro"/>
</dbReference>
<comment type="similarity">
    <text evidence="1">Belongs to the LysR transcriptional regulatory family.</text>
</comment>
<evidence type="ECO:0000256" key="4">
    <source>
        <dbReference type="ARBA" id="ARBA00023163"/>
    </source>
</evidence>
<dbReference type="Proteomes" id="UP000035287">
    <property type="component" value="Chromosome"/>
</dbReference>
<keyword evidence="3" id="KW-0238">DNA-binding</keyword>
<proteinExistence type="inferred from homology"/>
<evidence type="ECO:0000256" key="3">
    <source>
        <dbReference type="ARBA" id="ARBA00023125"/>
    </source>
</evidence>
<dbReference type="KEGG" id="cna:AB433_14400"/>
<dbReference type="InterPro" id="IPR000847">
    <property type="entry name" value="LysR_HTH_N"/>
</dbReference>
<dbReference type="Pfam" id="PF00126">
    <property type="entry name" value="HTH_1"/>
    <property type="match status" value="1"/>
</dbReference>
<gene>
    <name evidence="6" type="ORF">AB433_14400</name>
</gene>
<dbReference type="PANTHER" id="PTHR30537">
    <property type="entry name" value="HTH-TYPE TRANSCRIPTIONAL REGULATOR"/>
    <property type="match status" value="1"/>
</dbReference>
<dbReference type="InterPro" id="IPR036388">
    <property type="entry name" value="WH-like_DNA-bd_sf"/>
</dbReference>
<dbReference type="InterPro" id="IPR005119">
    <property type="entry name" value="LysR_subst-bd"/>
</dbReference>
<dbReference type="Pfam" id="PF03466">
    <property type="entry name" value="LysR_substrate"/>
    <property type="match status" value="1"/>
</dbReference>
<dbReference type="PROSITE" id="PS50931">
    <property type="entry name" value="HTH_LYSR"/>
    <property type="match status" value="1"/>
</dbReference>
<evidence type="ECO:0000256" key="1">
    <source>
        <dbReference type="ARBA" id="ARBA00009437"/>
    </source>
</evidence>
<dbReference type="Gene3D" id="3.40.190.290">
    <property type="match status" value="1"/>
</dbReference>
<name>A0A0G3XMK8_9SPHN</name>
<dbReference type="OrthoDB" id="9787460at2"/>
<dbReference type="InterPro" id="IPR058163">
    <property type="entry name" value="LysR-type_TF_proteobact-type"/>
</dbReference>
<evidence type="ECO:0000313" key="7">
    <source>
        <dbReference type="Proteomes" id="UP000035287"/>
    </source>
</evidence>
<keyword evidence="7" id="KW-1185">Reference proteome</keyword>
<dbReference type="AlphaFoldDB" id="A0A0G3XMK8"/>
<reference evidence="6 7" key="1">
    <citation type="submission" date="2015-06" db="EMBL/GenBank/DDBJ databases">
        <authorList>
            <person name="Zeng Y."/>
            <person name="Huang Y."/>
        </authorList>
    </citation>
    <scope>NUCLEOTIDE SEQUENCE [LARGE SCALE GENOMIC DNA]</scope>
    <source>
        <strain evidence="6 7">PQ-2</strain>
    </source>
</reference>